<proteinExistence type="predicted"/>
<dbReference type="EMBL" id="GAKP01011027">
    <property type="protein sequence ID" value="JAC47925.1"/>
    <property type="molecule type" value="Transcribed_RNA"/>
</dbReference>
<accession>A0A034W1B9</accession>
<sequence>MYFAPKYATLRAGVEWKVGSTIVGTVAEAPSSQKETNVSCSAVEQEICYNFGRIYQQAGLVHLAVEYYERGLAAQHPLIDEHEEYLGLRQEIAYNLHLIYKAAGNLRKARQYLYEYCVV</sequence>
<dbReference type="PANTHER" id="PTHR23082">
    <property type="entry name" value="TRANSCRIPTION INITIATION FACTOR IIIC TFIIIC , POLYPEPTIDE 3-RELATED"/>
    <property type="match status" value="1"/>
</dbReference>
<dbReference type="Gene3D" id="1.25.40.10">
    <property type="entry name" value="Tetratricopeptide repeat domain"/>
    <property type="match status" value="1"/>
</dbReference>
<organism evidence="1">
    <name type="scientific">Bactrocera dorsalis</name>
    <name type="common">Oriental fruit fly</name>
    <name type="synonym">Dacus dorsalis</name>
    <dbReference type="NCBI Taxonomy" id="27457"/>
    <lineage>
        <taxon>Eukaryota</taxon>
        <taxon>Metazoa</taxon>
        <taxon>Ecdysozoa</taxon>
        <taxon>Arthropoda</taxon>
        <taxon>Hexapoda</taxon>
        <taxon>Insecta</taxon>
        <taxon>Pterygota</taxon>
        <taxon>Neoptera</taxon>
        <taxon>Endopterygota</taxon>
        <taxon>Diptera</taxon>
        <taxon>Brachycera</taxon>
        <taxon>Muscomorpha</taxon>
        <taxon>Tephritoidea</taxon>
        <taxon>Tephritidae</taxon>
        <taxon>Bactrocera</taxon>
        <taxon>Bactrocera</taxon>
    </lineage>
</organism>
<evidence type="ECO:0000313" key="1">
    <source>
        <dbReference type="EMBL" id="JAC47925.1"/>
    </source>
</evidence>
<gene>
    <name evidence="1" type="primary">TF3C3</name>
</gene>
<dbReference type="OrthoDB" id="151490at2759"/>
<dbReference type="AlphaFoldDB" id="A0A034W1B9"/>
<name>A0A034W1B9_BACDO</name>
<reference evidence="1" key="1">
    <citation type="journal article" date="2014" name="BMC Genomics">
        <title>Characterizing the developmental transcriptome of the oriental fruit fly, Bactrocera dorsalis (Diptera: Tephritidae) through comparative genomic analysis with Drosophila melanogaster utilizing modENCODE datasets.</title>
        <authorList>
            <person name="Geib S.M."/>
            <person name="Calla B."/>
            <person name="Hall B."/>
            <person name="Hou S."/>
            <person name="Manoukis N.C."/>
        </authorList>
    </citation>
    <scope>NUCLEOTIDE SEQUENCE</scope>
    <source>
        <strain evidence="1">Punador</strain>
    </source>
</reference>
<dbReference type="InterPro" id="IPR039340">
    <property type="entry name" value="Tfc4/TFIIIC-102/Sfc4"/>
</dbReference>
<dbReference type="GO" id="GO:0000127">
    <property type="term" value="C:transcription factor TFIIIC complex"/>
    <property type="evidence" value="ECO:0007669"/>
    <property type="project" value="TreeGrafter"/>
</dbReference>
<dbReference type="GO" id="GO:0006383">
    <property type="term" value="P:transcription by RNA polymerase III"/>
    <property type="evidence" value="ECO:0007669"/>
    <property type="project" value="InterPro"/>
</dbReference>
<dbReference type="PANTHER" id="PTHR23082:SF0">
    <property type="entry name" value="GENERAL TRANSCRIPTION FACTOR 3C POLYPEPTIDE 3"/>
    <property type="match status" value="1"/>
</dbReference>
<protein>
    <submittedName>
        <fullName evidence="1">General transcription factor 3C polypeptide 3</fullName>
    </submittedName>
</protein>
<dbReference type="InterPro" id="IPR011990">
    <property type="entry name" value="TPR-like_helical_dom_sf"/>
</dbReference>